<feature type="transmembrane region" description="Helical" evidence="3">
    <location>
        <begin position="121"/>
        <end position="143"/>
    </location>
</feature>
<dbReference type="GO" id="GO:0034220">
    <property type="term" value="P:monoatomic ion transmembrane transport"/>
    <property type="evidence" value="ECO:0007669"/>
    <property type="project" value="UniProtKB-KW"/>
</dbReference>
<reference evidence="5" key="2">
    <citation type="submission" date="2023-06" db="EMBL/GenBank/DDBJ databases">
        <authorList>
            <person name="Swenson N.G."/>
            <person name="Wegrzyn J.L."/>
            <person name="Mcevoy S.L."/>
        </authorList>
    </citation>
    <scope>NUCLEOTIDE SEQUENCE</scope>
    <source>
        <strain evidence="5">NS2018</strain>
        <tissue evidence="5">Leaf</tissue>
    </source>
</reference>
<comment type="caution">
    <text evidence="5">The sequence shown here is derived from an EMBL/GenBank/DDBJ whole genome shotgun (WGS) entry which is preliminary data.</text>
</comment>
<evidence type="ECO:0000259" key="4">
    <source>
        <dbReference type="Pfam" id="PF00924"/>
    </source>
</evidence>
<dbReference type="Gene3D" id="1.10.287.1260">
    <property type="match status" value="1"/>
</dbReference>
<keyword evidence="3" id="KW-1133">Transmembrane helix</keyword>
<keyword evidence="1" id="KW-0406">Ion transport</keyword>
<accession>A0AA39VT62</accession>
<dbReference type="InterPro" id="IPR010920">
    <property type="entry name" value="LSM_dom_sf"/>
</dbReference>
<evidence type="ECO:0000256" key="2">
    <source>
        <dbReference type="ARBA" id="ARBA00023303"/>
    </source>
</evidence>
<protein>
    <recommendedName>
        <fullName evidence="4">Mechanosensitive ion channel MscS domain-containing protein</fullName>
    </recommendedName>
</protein>
<dbReference type="SUPFAM" id="SSF50182">
    <property type="entry name" value="Sm-like ribonucleoproteins"/>
    <property type="match status" value="1"/>
</dbReference>
<keyword evidence="3" id="KW-0812">Transmembrane</keyword>
<dbReference type="EMBL" id="JAUESC010000380">
    <property type="protein sequence ID" value="KAK0591837.1"/>
    <property type="molecule type" value="Genomic_DNA"/>
</dbReference>
<proteinExistence type="predicted"/>
<keyword evidence="3" id="KW-0472">Membrane</keyword>
<dbReference type="Pfam" id="PF00924">
    <property type="entry name" value="MS_channel_2nd"/>
    <property type="match status" value="1"/>
</dbReference>
<feature type="transmembrane region" description="Helical" evidence="3">
    <location>
        <begin position="163"/>
        <end position="182"/>
    </location>
</feature>
<keyword evidence="2" id="KW-0407">Ion channel</keyword>
<keyword evidence="1" id="KW-0813">Transport</keyword>
<dbReference type="InterPro" id="IPR006685">
    <property type="entry name" value="MscS_channel_2nd"/>
</dbReference>
<name>A0AA39VT62_ACESA</name>
<sequence length="273" mass="30982">MTTNNSLLISLWQRAVHSFNRPSADHPSSDRPIFNWPLFDRPSSNLSHQYKTPSDSTYTVPLLTNQTLQFPFHSSPSLDPISPISPFLIHLEGSSSSNSNDFAHTLFQNSFGFRNKNFQTLLFSLTAFYSWQLMGAMFDWVIVNYKDKHGQEDEAGKNQHTSVLSISLFYGLFLATLEIWGISNHSALVTDNILGALISFASKDVFENFLNGLWLRFLEPYKLGDYIVVKSEKFDGKVMDIRLISITIIDKKLGAHVVVPYTFLSQNIIFNVS</sequence>
<evidence type="ECO:0000313" key="5">
    <source>
        <dbReference type="EMBL" id="KAK0591837.1"/>
    </source>
</evidence>
<dbReference type="PANTHER" id="PTHR30566:SF5">
    <property type="entry name" value="MECHANOSENSITIVE ION CHANNEL PROTEIN 1, MITOCHONDRIAL-RELATED"/>
    <property type="match status" value="1"/>
</dbReference>
<dbReference type="Proteomes" id="UP001168877">
    <property type="component" value="Unassembled WGS sequence"/>
</dbReference>
<feature type="domain" description="Mechanosensitive ion channel MscS" evidence="4">
    <location>
        <begin position="204"/>
        <end position="273"/>
    </location>
</feature>
<reference evidence="5" key="1">
    <citation type="journal article" date="2022" name="Plant J.">
        <title>Strategies of tolerance reflected in two North American maple genomes.</title>
        <authorList>
            <person name="McEvoy S.L."/>
            <person name="Sezen U.U."/>
            <person name="Trouern-Trend A."/>
            <person name="McMahon S.M."/>
            <person name="Schaberg P.G."/>
            <person name="Yang J."/>
            <person name="Wegrzyn J.L."/>
            <person name="Swenson N.G."/>
        </authorList>
    </citation>
    <scope>NUCLEOTIDE SEQUENCE</scope>
    <source>
        <strain evidence="5">NS2018</strain>
    </source>
</reference>
<evidence type="ECO:0000313" key="6">
    <source>
        <dbReference type="Proteomes" id="UP001168877"/>
    </source>
</evidence>
<dbReference type="PANTHER" id="PTHR30566">
    <property type="entry name" value="YNAI-RELATED MECHANOSENSITIVE ION CHANNEL"/>
    <property type="match status" value="1"/>
</dbReference>
<dbReference type="AlphaFoldDB" id="A0AA39VT62"/>
<gene>
    <name evidence="5" type="ORF">LWI29_009056</name>
</gene>
<organism evidence="5 6">
    <name type="scientific">Acer saccharum</name>
    <name type="common">Sugar maple</name>
    <dbReference type="NCBI Taxonomy" id="4024"/>
    <lineage>
        <taxon>Eukaryota</taxon>
        <taxon>Viridiplantae</taxon>
        <taxon>Streptophyta</taxon>
        <taxon>Embryophyta</taxon>
        <taxon>Tracheophyta</taxon>
        <taxon>Spermatophyta</taxon>
        <taxon>Magnoliopsida</taxon>
        <taxon>eudicotyledons</taxon>
        <taxon>Gunneridae</taxon>
        <taxon>Pentapetalae</taxon>
        <taxon>rosids</taxon>
        <taxon>malvids</taxon>
        <taxon>Sapindales</taxon>
        <taxon>Sapindaceae</taxon>
        <taxon>Hippocastanoideae</taxon>
        <taxon>Acereae</taxon>
        <taxon>Acer</taxon>
    </lineage>
</organism>
<dbReference type="GO" id="GO:0016020">
    <property type="term" value="C:membrane"/>
    <property type="evidence" value="ECO:0007669"/>
    <property type="project" value="InterPro"/>
</dbReference>
<keyword evidence="6" id="KW-1185">Reference proteome</keyword>
<evidence type="ECO:0000256" key="1">
    <source>
        <dbReference type="ARBA" id="ARBA00023065"/>
    </source>
</evidence>
<evidence type="ECO:0000256" key="3">
    <source>
        <dbReference type="SAM" id="Phobius"/>
    </source>
</evidence>